<dbReference type="Pfam" id="PF03453">
    <property type="entry name" value="MoeA_N"/>
    <property type="match status" value="1"/>
</dbReference>
<comment type="similarity">
    <text evidence="2">In the N-terminal section; belongs to the MoaB/Mog family.</text>
</comment>
<dbReference type="InParanoid" id="A0A1V9XUR4"/>
<comment type="catalytic activity">
    <reaction evidence="5">
        <text>molybdopterin + ATP + H(+) = adenylyl-molybdopterin + diphosphate</text>
        <dbReference type="Rhea" id="RHEA:31331"/>
        <dbReference type="ChEBI" id="CHEBI:15378"/>
        <dbReference type="ChEBI" id="CHEBI:30616"/>
        <dbReference type="ChEBI" id="CHEBI:33019"/>
        <dbReference type="ChEBI" id="CHEBI:58698"/>
        <dbReference type="ChEBI" id="CHEBI:62727"/>
    </reaction>
</comment>
<dbReference type="GO" id="GO:0005524">
    <property type="term" value="F:ATP binding"/>
    <property type="evidence" value="ECO:0007669"/>
    <property type="project" value="UniProtKB-UniRule"/>
</dbReference>
<dbReference type="InterPro" id="IPR036688">
    <property type="entry name" value="MoeA_C_domain_IV_sf"/>
</dbReference>
<dbReference type="Pfam" id="PF03454">
    <property type="entry name" value="MoeA_C"/>
    <property type="match status" value="1"/>
</dbReference>
<dbReference type="SUPFAM" id="SSF63882">
    <property type="entry name" value="MoeA N-terminal region -like"/>
    <property type="match status" value="1"/>
</dbReference>
<dbReference type="PROSITE" id="PS01079">
    <property type="entry name" value="MOCF_BIOSYNTHESIS_2"/>
    <property type="match status" value="1"/>
</dbReference>
<dbReference type="GO" id="GO:0005829">
    <property type="term" value="C:cytosol"/>
    <property type="evidence" value="ECO:0007669"/>
    <property type="project" value="TreeGrafter"/>
</dbReference>
<dbReference type="GO" id="GO:0046872">
    <property type="term" value="F:metal ion binding"/>
    <property type="evidence" value="ECO:0007669"/>
    <property type="project" value="UniProtKB-UniRule"/>
</dbReference>
<keyword evidence="5" id="KW-0479">Metal-binding</keyword>
<keyword evidence="5" id="KW-0460">Magnesium</keyword>
<dbReference type="Gene3D" id="3.40.980.10">
    <property type="entry name" value="MoaB/Mog-like domain"/>
    <property type="match status" value="2"/>
</dbReference>
<dbReference type="EMBL" id="MNPL01003786">
    <property type="protein sequence ID" value="OQR77247.1"/>
    <property type="molecule type" value="Genomic_DNA"/>
</dbReference>
<dbReference type="FunCoup" id="A0A1V9XUR4">
    <property type="interactions" value="650"/>
</dbReference>
<dbReference type="GO" id="GO:0061599">
    <property type="term" value="F:molybdopterin molybdotransferase activity"/>
    <property type="evidence" value="ECO:0007669"/>
    <property type="project" value="UniProtKB-UniRule"/>
</dbReference>
<comment type="catalytic activity">
    <reaction evidence="5">
        <text>adenylyl-molybdopterin + molybdate = Mo-molybdopterin + AMP + H(+)</text>
        <dbReference type="Rhea" id="RHEA:35047"/>
        <dbReference type="ChEBI" id="CHEBI:15378"/>
        <dbReference type="ChEBI" id="CHEBI:36264"/>
        <dbReference type="ChEBI" id="CHEBI:62727"/>
        <dbReference type="ChEBI" id="CHEBI:71302"/>
        <dbReference type="ChEBI" id="CHEBI:456215"/>
    </reaction>
</comment>
<dbReference type="OrthoDB" id="4349954at2759"/>
<organism evidence="7 8">
    <name type="scientific">Tropilaelaps mercedesae</name>
    <dbReference type="NCBI Taxonomy" id="418985"/>
    <lineage>
        <taxon>Eukaryota</taxon>
        <taxon>Metazoa</taxon>
        <taxon>Ecdysozoa</taxon>
        <taxon>Arthropoda</taxon>
        <taxon>Chelicerata</taxon>
        <taxon>Arachnida</taxon>
        <taxon>Acari</taxon>
        <taxon>Parasitiformes</taxon>
        <taxon>Mesostigmata</taxon>
        <taxon>Gamasina</taxon>
        <taxon>Dermanyssoidea</taxon>
        <taxon>Laelapidae</taxon>
        <taxon>Tropilaelaps</taxon>
    </lineage>
</organism>
<evidence type="ECO:0000313" key="8">
    <source>
        <dbReference type="Proteomes" id="UP000192247"/>
    </source>
</evidence>
<gene>
    <name evidence="7" type="ORF">BIW11_07232</name>
</gene>
<keyword evidence="4 5" id="KW-0501">Molybdenum cofactor biosynthesis</keyword>
<evidence type="ECO:0000256" key="3">
    <source>
        <dbReference type="ARBA" id="ARBA00008339"/>
    </source>
</evidence>
<dbReference type="CDD" id="cd00887">
    <property type="entry name" value="MoeA"/>
    <property type="match status" value="1"/>
</dbReference>
<dbReference type="Gene3D" id="3.90.105.10">
    <property type="entry name" value="Molybdopterin biosynthesis moea protein, domain 2"/>
    <property type="match status" value="1"/>
</dbReference>
<dbReference type="UniPathway" id="UPA00344"/>
<dbReference type="Pfam" id="PF00994">
    <property type="entry name" value="MoCF_biosynth"/>
    <property type="match status" value="2"/>
</dbReference>
<evidence type="ECO:0000256" key="4">
    <source>
        <dbReference type="ARBA" id="ARBA00023150"/>
    </source>
</evidence>
<dbReference type="PANTHER" id="PTHR10192:SF5">
    <property type="entry name" value="GEPHYRIN"/>
    <property type="match status" value="1"/>
</dbReference>
<keyword evidence="8" id="KW-1185">Reference proteome</keyword>
<accession>A0A1V9XUR4</accession>
<evidence type="ECO:0000256" key="2">
    <source>
        <dbReference type="ARBA" id="ARBA00007589"/>
    </source>
</evidence>
<keyword evidence="5" id="KW-0500">Molybdenum</keyword>
<comment type="caution">
    <text evidence="7">The sequence shown here is derived from an EMBL/GenBank/DDBJ whole genome shotgun (WGS) entry which is preliminary data.</text>
</comment>
<dbReference type="InterPro" id="IPR036425">
    <property type="entry name" value="MoaB/Mog-like_dom_sf"/>
</dbReference>
<evidence type="ECO:0000259" key="6">
    <source>
        <dbReference type="SMART" id="SM00852"/>
    </source>
</evidence>
<dbReference type="InterPro" id="IPR008284">
    <property type="entry name" value="MoCF_biosynth_CS"/>
</dbReference>
<evidence type="ECO:0000313" key="7">
    <source>
        <dbReference type="EMBL" id="OQR77247.1"/>
    </source>
</evidence>
<protein>
    <submittedName>
        <fullName evidence="7">Gephyrin-like</fullName>
    </submittedName>
</protein>
<dbReference type="FunFam" id="3.40.980.10:FF:000001">
    <property type="entry name" value="Molybdopterin molybdenumtransferase"/>
    <property type="match status" value="1"/>
</dbReference>
<dbReference type="Gene3D" id="2.170.190.11">
    <property type="entry name" value="Molybdopterin biosynthesis moea protein, domain 3"/>
    <property type="match status" value="1"/>
</dbReference>
<dbReference type="STRING" id="418985.A0A1V9XUR4"/>
<sequence>MASVRISVLTVSDRCSWGEAEDRSGPELISLLGEIFPGNDASAIKKTIVPDDVLRIQETIIDWCSTGMDLIVSTGGTGFSLRDVTPEAVTPLLDRRADAMAAVLVNQGMANTPLALLSRPVCGVRGRTLIITLPGSVKAVRECFNVLRPALPHAIRLLREERTKHNAVHCNCSESAAKTNEEGDVNPKHFSESIVGRARTSPYPMVEKNKAIQIAVELLQGKTKVEDEVVSPYEAFGRICTKDVVATKPFPPCRMAIKDGYAVRCQGSLSPRVRAYAATAGALPAQIISESSSSSDDYKLKNTADDVVNEEWCVRISTGGLVPEGADAVVQVEDTKLTEMNLTNDMELRINILKRPIPGQDIRPIGCDIPVGSLLLAKGHRIDAAAIGTLVMAGVKVVPVTRLPVVGVLSTGSELIQEHLECAAEHKGVQCQGHIPDSNRPMLLALLKQIGVPVVDLGIAKDIRHELESKLREAHLCDIIVTSGGVSMGEKDLLKHVLTHLGYTVHFGRVNVKPGKPTTLASDKQGRMVFALPGNPASAFVMFQIFVRAALRALGADKPVRRSKAKLRIATYLELDRRPEFLRGILSVNANDQCLEVRPSSMQQSSSLLSFRDADVLIELPGRTSDRTIMIDGSVVDVIWI</sequence>
<evidence type="ECO:0000256" key="1">
    <source>
        <dbReference type="ARBA" id="ARBA00005046"/>
    </source>
</evidence>
<dbReference type="AlphaFoldDB" id="A0A1V9XUR4"/>
<dbReference type="SMART" id="SM00852">
    <property type="entry name" value="MoCF_biosynth"/>
    <property type="match status" value="2"/>
</dbReference>
<dbReference type="SUPFAM" id="SSF63867">
    <property type="entry name" value="MoeA C-terminal domain-like"/>
    <property type="match status" value="1"/>
</dbReference>
<dbReference type="InterPro" id="IPR005111">
    <property type="entry name" value="MoeA_C_domain_IV"/>
</dbReference>
<dbReference type="InterPro" id="IPR001453">
    <property type="entry name" value="MoaB/Mog_dom"/>
</dbReference>
<comment type="pathway">
    <text evidence="1 5">Cofactor biosynthesis; molybdopterin biosynthesis.</text>
</comment>
<name>A0A1V9XUR4_9ACAR</name>
<reference evidence="7 8" key="1">
    <citation type="journal article" date="2017" name="Gigascience">
        <title>Draft genome of the honey bee ectoparasitic mite, Tropilaelaps mercedesae, is shaped by the parasitic life history.</title>
        <authorList>
            <person name="Dong X."/>
            <person name="Armstrong S.D."/>
            <person name="Xia D."/>
            <person name="Makepeace B.L."/>
            <person name="Darby A.C."/>
            <person name="Kadowaki T."/>
        </authorList>
    </citation>
    <scope>NUCLEOTIDE SEQUENCE [LARGE SCALE GENOMIC DNA]</scope>
    <source>
        <strain evidence="7">Wuxi-XJTLU</strain>
    </source>
</reference>
<comment type="function">
    <text evidence="5">Catalyzes two steps in the biosynthesis of the molybdenum cofactor. In the first step, molybdopterin is adenylated. Subsequently, molybdate is inserted into adenylated molybdopterin and AMP is released.</text>
</comment>
<dbReference type="InterPro" id="IPR005110">
    <property type="entry name" value="MoeA_linker/N"/>
</dbReference>
<dbReference type="NCBIfam" id="TIGR00177">
    <property type="entry name" value="molyb_syn"/>
    <property type="match status" value="2"/>
</dbReference>
<dbReference type="InterPro" id="IPR036135">
    <property type="entry name" value="MoeA_linker/N_sf"/>
</dbReference>
<keyword evidence="5" id="KW-0808">Transferase</keyword>
<feature type="domain" description="MoaB/Mog" evidence="6">
    <location>
        <begin position="407"/>
        <end position="553"/>
    </location>
</feature>
<dbReference type="SUPFAM" id="SSF53218">
    <property type="entry name" value="Molybdenum cofactor biosynthesis proteins"/>
    <property type="match status" value="2"/>
</dbReference>
<comment type="cofactor">
    <cofactor evidence="5">
        <name>Mg(2+)</name>
        <dbReference type="ChEBI" id="CHEBI:18420"/>
    </cofactor>
</comment>
<comment type="similarity">
    <text evidence="5">Belongs to the MoeA family.</text>
</comment>
<feature type="domain" description="MoaB/Mog" evidence="6">
    <location>
        <begin position="7"/>
        <end position="154"/>
    </location>
</feature>
<comment type="similarity">
    <text evidence="3">In the C-terminal section; belongs to the MoeA family.</text>
</comment>
<dbReference type="PANTHER" id="PTHR10192">
    <property type="entry name" value="MOLYBDOPTERIN BIOSYNTHESIS PROTEIN"/>
    <property type="match status" value="1"/>
</dbReference>
<proteinExistence type="inferred from homology"/>
<dbReference type="GO" id="GO:0006777">
    <property type="term" value="P:Mo-molybdopterin cofactor biosynthetic process"/>
    <property type="evidence" value="ECO:0007669"/>
    <property type="project" value="UniProtKB-UniRule"/>
</dbReference>
<dbReference type="Gene3D" id="2.40.340.10">
    <property type="entry name" value="MoeA, C-terminal, domain IV"/>
    <property type="match status" value="1"/>
</dbReference>
<dbReference type="Proteomes" id="UP000192247">
    <property type="component" value="Unassembled WGS sequence"/>
</dbReference>
<dbReference type="InterPro" id="IPR038987">
    <property type="entry name" value="MoeA-like"/>
</dbReference>
<evidence type="ECO:0000256" key="5">
    <source>
        <dbReference type="RuleBase" id="RU365090"/>
    </source>
</evidence>
<dbReference type="CDD" id="cd00886">
    <property type="entry name" value="MogA_MoaB"/>
    <property type="match status" value="1"/>
</dbReference>
<dbReference type="GO" id="GO:0061598">
    <property type="term" value="F:molybdopterin adenylyltransferase activity"/>
    <property type="evidence" value="ECO:0007669"/>
    <property type="project" value="UniProtKB-UniRule"/>
</dbReference>